<accession>A0AB39BF05</accession>
<protein>
    <submittedName>
        <fullName evidence="2">Spermidine synthase</fullName>
    </submittedName>
</protein>
<sequence>MTTARTLRLRPGGPLAELRPDELDATTVELAIDGHPQSHVDPADPTALRHDYVRRIGNLVDATASPRTPLTVLHLGAGALTLARYVQATRPGSPQHVVELESALVPFVLDALPLPPGTELQVHPGDAAEVVRRLGTELAGRVDLAVADLYRGTTTPAAVRSAAFYETLAGLLAPGGLLAVNVADDDGLPALGTQLAVLSTLFSGLWVTGPLATVTHARAGNAVVIASRDRLPTSLLDALRAAGPHPGAVVDAHDLAPGLDSTLPGRTL</sequence>
<dbReference type="GO" id="GO:0006596">
    <property type="term" value="P:polyamine biosynthetic process"/>
    <property type="evidence" value="ECO:0007669"/>
    <property type="project" value="UniProtKB-KW"/>
</dbReference>
<keyword evidence="1" id="KW-0620">Polyamine biosynthesis</keyword>
<dbReference type="PANTHER" id="PTHR43317">
    <property type="entry name" value="THERMOSPERMINE SYNTHASE ACAULIS5"/>
    <property type="match status" value="1"/>
</dbReference>
<dbReference type="Gene3D" id="3.40.50.150">
    <property type="entry name" value="Vaccinia Virus protein VP39"/>
    <property type="match status" value="1"/>
</dbReference>
<organism evidence="2">
    <name type="scientific">Herbiconiux sp. A18JL235</name>
    <dbReference type="NCBI Taxonomy" id="3152363"/>
    <lineage>
        <taxon>Bacteria</taxon>
        <taxon>Bacillati</taxon>
        <taxon>Actinomycetota</taxon>
        <taxon>Actinomycetes</taxon>
        <taxon>Micrococcales</taxon>
        <taxon>Microbacteriaceae</taxon>
        <taxon>Herbiconiux</taxon>
    </lineage>
</organism>
<name>A0AB39BF05_9MICO</name>
<reference evidence="2" key="1">
    <citation type="submission" date="2024-05" db="EMBL/GenBank/DDBJ databases">
        <title>Herbiconiux sp. A18JL235.</title>
        <authorList>
            <person name="Zhang G."/>
        </authorList>
    </citation>
    <scope>NUCLEOTIDE SEQUENCE</scope>
    <source>
        <strain evidence="2">A18JL235</strain>
    </source>
</reference>
<dbReference type="SUPFAM" id="SSF53335">
    <property type="entry name" value="S-adenosyl-L-methionine-dependent methyltransferases"/>
    <property type="match status" value="1"/>
</dbReference>
<dbReference type="NCBIfam" id="NF037959">
    <property type="entry name" value="MFS_SpdSyn"/>
    <property type="match status" value="1"/>
</dbReference>
<dbReference type="RefSeq" id="WP_368497408.1">
    <property type="nucleotide sequence ID" value="NZ_CP162511.1"/>
</dbReference>
<evidence type="ECO:0000313" key="2">
    <source>
        <dbReference type="EMBL" id="XDI05029.1"/>
    </source>
</evidence>
<proteinExistence type="predicted"/>
<gene>
    <name evidence="2" type="ORF">ABFY20_17120</name>
</gene>
<evidence type="ECO:0000256" key="1">
    <source>
        <dbReference type="ARBA" id="ARBA00023115"/>
    </source>
</evidence>
<dbReference type="InterPro" id="IPR029063">
    <property type="entry name" value="SAM-dependent_MTases_sf"/>
</dbReference>
<dbReference type="EMBL" id="CP162511">
    <property type="protein sequence ID" value="XDI05029.1"/>
    <property type="molecule type" value="Genomic_DNA"/>
</dbReference>
<dbReference type="PANTHER" id="PTHR43317:SF1">
    <property type="entry name" value="THERMOSPERMINE SYNTHASE ACAULIS5"/>
    <property type="match status" value="1"/>
</dbReference>
<dbReference type="AlphaFoldDB" id="A0AB39BF05"/>